<evidence type="ECO:0000313" key="1">
    <source>
        <dbReference type="EMBL" id="RMN21135.1"/>
    </source>
</evidence>
<proteinExistence type="predicted"/>
<gene>
    <name evidence="1" type="ORF">ALQ64_02819</name>
</gene>
<comment type="caution">
    <text evidence="1">The sequence shown here is derived from an EMBL/GenBank/DDBJ whole genome shotgun (WGS) entry which is preliminary data.</text>
</comment>
<protein>
    <submittedName>
        <fullName evidence="1">Uncharacterized protein</fullName>
    </submittedName>
</protein>
<dbReference type="Proteomes" id="UP000281372">
    <property type="component" value="Unassembled WGS sequence"/>
</dbReference>
<reference evidence="1 2" key="1">
    <citation type="submission" date="2018-08" db="EMBL/GenBank/DDBJ databases">
        <title>Recombination of ecologically and evolutionarily significant loci maintains genetic cohesion in the Pseudomonas syringae species complex.</title>
        <authorList>
            <person name="Dillon M."/>
            <person name="Thakur S."/>
            <person name="Almeida R.N.D."/>
            <person name="Weir B.S."/>
            <person name="Guttman D.S."/>
        </authorList>
    </citation>
    <scope>NUCLEOTIDE SEQUENCE [LARGE SCALE GENOMIC DNA]</scope>
    <source>
        <strain evidence="1 2">ICMP 2821</strain>
    </source>
</reference>
<dbReference type="RefSeq" id="WP_122378010.1">
    <property type="nucleotide sequence ID" value="NZ_RBOW01000841.1"/>
</dbReference>
<evidence type="ECO:0000313" key="2">
    <source>
        <dbReference type="Proteomes" id="UP000281372"/>
    </source>
</evidence>
<dbReference type="EMBL" id="RBOW01000841">
    <property type="protein sequence ID" value="RMN21135.1"/>
    <property type="molecule type" value="Genomic_DNA"/>
</dbReference>
<accession>A0A3M3KFI8</accession>
<organism evidence="1 2">
    <name type="scientific">Pseudomonas cannabina</name>
    <dbReference type="NCBI Taxonomy" id="86840"/>
    <lineage>
        <taxon>Bacteria</taxon>
        <taxon>Pseudomonadati</taxon>
        <taxon>Pseudomonadota</taxon>
        <taxon>Gammaproteobacteria</taxon>
        <taxon>Pseudomonadales</taxon>
        <taxon>Pseudomonadaceae</taxon>
        <taxon>Pseudomonas</taxon>
    </lineage>
</organism>
<dbReference type="AlphaFoldDB" id="A0A3M3KFI8"/>
<name>A0A3M3KFI8_PSECA</name>
<sequence>MTDENKLNAIAFVRTEIAILSEQVDDDERRAYHNRANAALFAIRAGGLITTDELLAIGNEIDAATEKASQQVIAAQR</sequence>